<sequence>MSADGHLTDSAVRHQVYVQRFGSGLTTKAVKFVRRAINRAKKTVQGGLSQYQSARYQRQIETLSNDLRAIYGDMAERQRIDYGVFAQYEFTFNTKLLGQVVKASVKLAEPSVEMIAAAVLSDPLDLLVGKGRQSINIAGAIAQFGTKKTADIISEIGLGAAMGEDSRQIVARLTSLGVSHEEQASSLVSTLTNHVSASARNKTFSENDDILEGKQDIATLDGRTTAFCRSIDHRIIPLDGPSPPYHWRCRTTQVPVLKAEYRREIPGSVRPAVGPDGAQQVSSKTTYGDWLARQPVSFQREVLGEKRYQLFSKGDLTLDRFVDGETGKQYTLGQLKELEPHAFELAGLN</sequence>
<name>A0A1H9ENR2_9GAMM</name>
<evidence type="ECO:0008006" key="3">
    <source>
        <dbReference type="Google" id="ProtNLM"/>
    </source>
</evidence>
<gene>
    <name evidence="1" type="ORF">SAMN05216522_1024</name>
</gene>
<dbReference type="EMBL" id="FOGC01000002">
    <property type="protein sequence ID" value="SEQ27217.1"/>
    <property type="molecule type" value="Genomic_DNA"/>
</dbReference>
<organism evidence="1 2">
    <name type="scientific">Rosenbergiella nectarea</name>
    <dbReference type="NCBI Taxonomy" id="988801"/>
    <lineage>
        <taxon>Bacteria</taxon>
        <taxon>Pseudomonadati</taxon>
        <taxon>Pseudomonadota</taxon>
        <taxon>Gammaproteobacteria</taxon>
        <taxon>Enterobacterales</taxon>
        <taxon>Erwiniaceae</taxon>
        <taxon>Rosenbergiella</taxon>
    </lineage>
</organism>
<accession>A0A1H9ENR2</accession>
<dbReference type="RefSeq" id="WP_092672481.1">
    <property type="nucleotide sequence ID" value="NZ_FOGC01000002.1"/>
</dbReference>
<dbReference type="STRING" id="988801.SAMN05216522_1024"/>
<dbReference type="Proteomes" id="UP000242515">
    <property type="component" value="Unassembled WGS sequence"/>
</dbReference>
<reference evidence="2" key="1">
    <citation type="submission" date="2016-10" db="EMBL/GenBank/DDBJ databases">
        <authorList>
            <person name="Varghese N."/>
            <person name="Submissions S."/>
        </authorList>
    </citation>
    <scope>NUCLEOTIDE SEQUENCE [LARGE SCALE GENOMIC DNA]</scope>
    <source>
        <strain evidence="2">8N4</strain>
    </source>
</reference>
<dbReference type="AlphaFoldDB" id="A0A1H9ENR2"/>
<protein>
    <recommendedName>
        <fullName evidence="3">Phage head morphogenesis protein, SPP1 gp7 family</fullName>
    </recommendedName>
</protein>
<keyword evidence="2" id="KW-1185">Reference proteome</keyword>
<proteinExistence type="predicted"/>
<evidence type="ECO:0000313" key="1">
    <source>
        <dbReference type="EMBL" id="SEQ27217.1"/>
    </source>
</evidence>
<dbReference type="OrthoDB" id="8614104at2"/>
<evidence type="ECO:0000313" key="2">
    <source>
        <dbReference type="Proteomes" id="UP000242515"/>
    </source>
</evidence>